<gene>
    <name evidence="1" type="ORF">ASPBRDRAFT_40446</name>
</gene>
<dbReference type="GeneID" id="93576844"/>
<evidence type="ECO:0000313" key="1">
    <source>
        <dbReference type="EMBL" id="OJJ75174.1"/>
    </source>
</evidence>
<reference evidence="2" key="1">
    <citation type="journal article" date="2017" name="Genome Biol.">
        <title>Comparative genomics reveals high biological diversity and specific adaptations in the industrially and medically important fungal genus Aspergillus.</title>
        <authorList>
            <person name="de Vries R.P."/>
            <person name="Riley R."/>
            <person name="Wiebenga A."/>
            <person name="Aguilar-Osorio G."/>
            <person name="Amillis S."/>
            <person name="Uchima C.A."/>
            <person name="Anderluh G."/>
            <person name="Asadollahi M."/>
            <person name="Askin M."/>
            <person name="Barry K."/>
            <person name="Battaglia E."/>
            <person name="Bayram O."/>
            <person name="Benocci T."/>
            <person name="Braus-Stromeyer S.A."/>
            <person name="Caldana C."/>
            <person name="Canovas D."/>
            <person name="Cerqueira G.C."/>
            <person name="Chen F."/>
            <person name="Chen W."/>
            <person name="Choi C."/>
            <person name="Clum A."/>
            <person name="Dos Santos R.A."/>
            <person name="Damasio A.R."/>
            <person name="Diallinas G."/>
            <person name="Emri T."/>
            <person name="Fekete E."/>
            <person name="Flipphi M."/>
            <person name="Freyberg S."/>
            <person name="Gallo A."/>
            <person name="Gournas C."/>
            <person name="Habgood R."/>
            <person name="Hainaut M."/>
            <person name="Harispe M.L."/>
            <person name="Henrissat B."/>
            <person name="Hilden K.S."/>
            <person name="Hope R."/>
            <person name="Hossain A."/>
            <person name="Karabika E."/>
            <person name="Karaffa L."/>
            <person name="Karanyi Z."/>
            <person name="Krasevec N."/>
            <person name="Kuo A."/>
            <person name="Kusch H."/>
            <person name="LaButti K."/>
            <person name="Lagendijk E.L."/>
            <person name="Lapidus A."/>
            <person name="Levasseur A."/>
            <person name="Lindquist E."/>
            <person name="Lipzen A."/>
            <person name="Logrieco A.F."/>
            <person name="MacCabe A."/>
            <person name="Maekelae M.R."/>
            <person name="Malavazi I."/>
            <person name="Melin P."/>
            <person name="Meyer V."/>
            <person name="Mielnichuk N."/>
            <person name="Miskei M."/>
            <person name="Molnar A.P."/>
            <person name="Mule G."/>
            <person name="Ngan C.Y."/>
            <person name="Orejas M."/>
            <person name="Orosz E."/>
            <person name="Ouedraogo J.P."/>
            <person name="Overkamp K.M."/>
            <person name="Park H.-S."/>
            <person name="Perrone G."/>
            <person name="Piumi F."/>
            <person name="Punt P.J."/>
            <person name="Ram A.F."/>
            <person name="Ramon A."/>
            <person name="Rauscher S."/>
            <person name="Record E."/>
            <person name="Riano-Pachon D.M."/>
            <person name="Robert V."/>
            <person name="Roehrig J."/>
            <person name="Ruller R."/>
            <person name="Salamov A."/>
            <person name="Salih N.S."/>
            <person name="Samson R.A."/>
            <person name="Sandor E."/>
            <person name="Sanguinetti M."/>
            <person name="Schuetze T."/>
            <person name="Sepcic K."/>
            <person name="Shelest E."/>
            <person name="Sherlock G."/>
            <person name="Sophianopoulou V."/>
            <person name="Squina F.M."/>
            <person name="Sun H."/>
            <person name="Susca A."/>
            <person name="Todd R.B."/>
            <person name="Tsang A."/>
            <person name="Unkles S.E."/>
            <person name="van de Wiele N."/>
            <person name="van Rossen-Uffink D."/>
            <person name="Oliveira J.V."/>
            <person name="Vesth T.C."/>
            <person name="Visser J."/>
            <person name="Yu J.-H."/>
            <person name="Zhou M."/>
            <person name="Andersen M.R."/>
            <person name="Archer D.B."/>
            <person name="Baker S.E."/>
            <person name="Benoit I."/>
            <person name="Brakhage A.A."/>
            <person name="Braus G.H."/>
            <person name="Fischer R."/>
            <person name="Frisvad J.C."/>
            <person name="Goldman G.H."/>
            <person name="Houbraken J."/>
            <person name="Oakley B."/>
            <person name="Pocsi I."/>
            <person name="Scazzocchio C."/>
            <person name="Seiboth B."/>
            <person name="vanKuyk P.A."/>
            <person name="Wortman J."/>
            <person name="Dyer P.S."/>
            <person name="Grigoriev I.V."/>
        </authorList>
    </citation>
    <scope>NUCLEOTIDE SEQUENCE [LARGE SCALE GENOMIC DNA]</scope>
    <source>
        <strain evidence="2">CBS 101740 / IMI 381727 / IBT 21946</strain>
    </source>
</reference>
<sequence length="53" mass="6090">MLIVGQGCFYGMVMESETSPSMVINHLVVWFCRSFFTPRMDREGTLFPVNSKL</sequence>
<proteinExistence type="predicted"/>
<dbReference type="Proteomes" id="UP000184499">
    <property type="component" value="Unassembled WGS sequence"/>
</dbReference>
<organism evidence="1 2">
    <name type="scientific">Aspergillus brasiliensis (strain CBS 101740 / IMI 381727 / IBT 21946)</name>
    <dbReference type="NCBI Taxonomy" id="767769"/>
    <lineage>
        <taxon>Eukaryota</taxon>
        <taxon>Fungi</taxon>
        <taxon>Dikarya</taxon>
        <taxon>Ascomycota</taxon>
        <taxon>Pezizomycotina</taxon>
        <taxon>Eurotiomycetes</taxon>
        <taxon>Eurotiomycetidae</taxon>
        <taxon>Eurotiales</taxon>
        <taxon>Aspergillaceae</taxon>
        <taxon>Aspergillus</taxon>
        <taxon>Aspergillus subgen. Circumdati</taxon>
    </lineage>
</organism>
<dbReference type="AlphaFoldDB" id="A0A1L9UTV1"/>
<dbReference type="VEuPathDB" id="FungiDB:ASPBRDRAFT_40446"/>
<keyword evidence="2" id="KW-1185">Reference proteome</keyword>
<name>A0A1L9UTV1_ASPBC</name>
<accession>A0A1L9UTV1</accession>
<evidence type="ECO:0000313" key="2">
    <source>
        <dbReference type="Proteomes" id="UP000184499"/>
    </source>
</evidence>
<dbReference type="RefSeq" id="XP_067482422.1">
    <property type="nucleotide sequence ID" value="XM_067624356.1"/>
</dbReference>
<dbReference type="EMBL" id="KV878681">
    <property type="protein sequence ID" value="OJJ75174.1"/>
    <property type="molecule type" value="Genomic_DNA"/>
</dbReference>
<protein>
    <submittedName>
        <fullName evidence="1">Uncharacterized protein</fullName>
    </submittedName>
</protein>